<gene>
    <name evidence="1" type="ORF">K402DRAFT_417579</name>
</gene>
<accession>A0A6G1HCT6</accession>
<keyword evidence="2" id="KW-1185">Reference proteome</keyword>
<reference evidence="1" key="1">
    <citation type="journal article" date="2020" name="Stud. Mycol.">
        <title>101 Dothideomycetes genomes: a test case for predicting lifestyles and emergence of pathogens.</title>
        <authorList>
            <person name="Haridas S."/>
            <person name="Albert R."/>
            <person name="Binder M."/>
            <person name="Bloem J."/>
            <person name="Labutti K."/>
            <person name="Salamov A."/>
            <person name="Andreopoulos B."/>
            <person name="Baker S."/>
            <person name="Barry K."/>
            <person name="Bills G."/>
            <person name="Bluhm B."/>
            <person name="Cannon C."/>
            <person name="Castanera R."/>
            <person name="Culley D."/>
            <person name="Daum C."/>
            <person name="Ezra D."/>
            <person name="Gonzalez J."/>
            <person name="Henrissat B."/>
            <person name="Kuo A."/>
            <person name="Liang C."/>
            <person name="Lipzen A."/>
            <person name="Lutzoni F."/>
            <person name="Magnuson J."/>
            <person name="Mondo S."/>
            <person name="Nolan M."/>
            <person name="Ohm R."/>
            <person name="Pangilinan J."/>
            <person name="Park H.-J."/>
            <person name="Ramirez L."/>
            <person name="Alfaro M."/>
            <person name="Sun H."/>
            <person name="Tritt A."/>
            <person name="Yoshinaga Y."/>
            <person name="Zwiers L.-H."/>
            <person name="Turgeon B."/>
            <person name="Goodwin S."/>
            <person name="Spatafora J."/>
            <person name="Crous P."/>
            <person name="Grigoriev I."/>
        </authorList>
    </citation>
    <scope>NUCLEOTIDE SEQUENCE</scope>
    <source>
        <strain evidence="1">CBS 113979</strain>
    </source>
</reference>
<proteinExistence type="predicted"/>
<evidence type="ECO:0000313" key="2">
    <source>
        <dbReference type="Proteomes" id="UP000800041"/>
    </source>
</evidence>
<dbReference type="EMBL" id="ML977141">
    <property type="protein sequence ID" value="KAF1990830.1"/>
    <property type="molecule type" value="Genomic_DNA"/>
</dbReference>
<protein>
    <submittedName>
        <fullName evidence="1">Uncharacterized protein</fullName>
    </submittedName>
</protein>
<organism evidence="1 2">
    <name type="scientific">Aulographum hederae CBS 113979</name>
    <dbReference type="NCBI Taxonomy" id="1176131"/>
    <lineage>
        <taxon>Eukaryota</taxon>
        <taxon>Fungi</taxon>
        <taxon>Dikarya</taxon>
        <taxon>Ascomycota</taxon>
        <taxon>Pezizomycotina</taxon>
        <taxon>Dothideomycetes</taxon>
        <taxon>Pleosporomycetidae</taxon>
        <taxon>Aulographales</taxon>
        <taxon>Aulographaceae</taxon>
    </lineage>
</organism>
<name>A0A6G1HCT6_9PEZI</name>
<evidence type="ECO:0000313" key="1">
    <source>
        <dbReference type="EMBL" id="KAF1990830.1"/>
    </source>
</evidence>
<dbReference type="Proteomes" id="UP000800041">
    <property type="component" value="Unassembled WGS sequence"/>
</dbReference>
<sequence length="229" mass="25281">MEGLSNQPTVVDDVDLVGFLEMLLRQQPPRAELIVCCSLDEFMNRLLRVLPPREDGEPDFSVDPLNIPERTSNLWLTNPTIGNIQDFQGLSLHFCATVQYLQAFLALSPIPTAAPPPSVTGHTKPSERLRPTLAILSPVVAHKSTTQLSGQGLSRTFASAVEAAVRGHQRLVIFEEDKALWDEDVPILNTTVRGVGADERAWVGRTVKVRQVAERFCLFKEGQNGSDKT</sequence>
<dbReference type="OrthoDB" id="5391496at2759"/>
<dbReference type="AlphaFoldDB" id="A0A6G1HCT6"/>